<sequence>MGICASCLGRDRHSSQQADLDRILDSEQPSYGAIDDSHYAQPDEQELSREREALERITAHAADQMIDIQHPSYAELHPQHHRSNNADPADAARDRGNDHGGVDVDQEAEEAAWLESVQAAGLEQVHLPQEPLSTPISVLREPAQSGKADLGR</sequence>
<keyword evidence="2" id="KW-0519">Myristate</keyword>
<evidence type="ECO:0000313" key="7">
    <source>
        <dbReference type="EMBL" id="UJO11072.1"/>
    </source>
</evidence>
<dbReference type="GO" id="GO:0001919">
    <property type="term" value="P:regulation of receptor recycling"/>
    <property type="evidence" value="ECO:0007669"/>
    <property type="project" value="InterPro"/>
</dbReference>
<evidence type="ECO:0000256" key="3">
    <source>
        <dbReference type="ARBA" id="ARBA00023136"/>
    </source>
</evidence>
<proteinExistence type="predicted"/>
<accession>A0A9Q8P2V6</accession>
<dbReference type="GO" id="GO:0071986">
    <property type="term" value="C:Ragulator complex"/>
    <property type="evidence" value="ECO:0007669"/>
    <property type="project" value="InterPro"/>
</dbReference>
<comment type="subcellular location">
    <subcellularLocation>
        <location evidence="1">Endomembrane system</location>
    </subcellularLocation>
</comment>
<organism evidence="7 8">
    <name type="scientific">Passalora fulva</name>
    <name type="common">Tomato leaf mold</name>
    <name type="synonym">Cladosporium fulvum</name>
    <dbReference type="NCBI Taxonomy" id="5499"/>
    <lineage>
        <taxon>Eukaryota</taxon>
        <taxon>Fungi</taxon>
        <taxon>Dikarya</taxon>
        <taxon>Ascomycota</taxon>
        <taxon>Pezizomycotina</taxon>
        <taxon>Dothideomycetes</taxon>
        <taxon>Dothideomycetidae</taxon>
        <taxon>Mycosphaerellales</taxon>
        <taxon>Mycosphaerellaceae</taxon>
        <taxon>Fulvia</taxon>
    </lineage>
</organism>
<gene>
    <name evidence="7" type="ORF">CLAFUR5_01193</name>
</gene>
<dbReference type="RefSeq" id="XP_047755438.1">
    <property type="nucleotide sequence ID" value="XM_047900341.1"/>
</dbReference>
<keyword evidence="5" id="KW-0449">Lipoprotein</keyword>
<reference evidence="7" key="1">
    <citation type="submission" date="2021-12" db="EMBL/GenBank/DDBJ databases">
        <authorList>
            <person name="Zaccaron A."/>
            <person name="Stergiopoulos I."/>
        </authorList>
    </citation>
    <scope>NUCLEOTIDE SEQUENCE</scope>
    <source>
        <strain evidence="7">Race5_Kim</strain>
    </source>
</reference>
<evidence type="ECO:0000256" key="5">
    <source>
        <dbReference type="ARBA" id="ARBA00023288"/>
    </source>
</evidence>
<dbReference type="GO" id="GO:0045121">
    <property type="term" value="C:membrane raft"/>
    <property type="evidence" value="ECO:0007669"/>
    <property type="project" value="InterPro"/>
</dbReference>
<dbReference type="AlphaFoldDB" id="A0A9Q8P2V6"/>
<feature type="region of interest" description="Disordered" evidence="6">
    <location>
        <begin position="128"/>
        <end position="152"/>
    </location>
</feature>
<feature type="compositionally biased region" description="Basic and acidic residues" evidence="6">
    <location>
        <begin position="90"/>
        <end position="102"/>
    </location>
</feature>
<dbReference type="GO" id="GO:0031902">
    <property type="term" value="C:late endosome membrane"/>
    <property type="evidence" value="ECO:0007669"/>
    <property type="project" value="InterPro"/>
</dbReference>
<dbReference type="Proteomes" id="UP000756132">
    <property type="component" value="Chromosome 1"/>
</dbReference>
<dbReference type="GO" id="GO:0043410">
    <property type="term" value="P:positive regulation of MAPK cascade"/>
    <property type="evidence" value="ECO:0007669"/>
    <property type="project" value="InterPro"/>
</dbReference>
<dbReference type="OMA" id="CAQTSDK"/>
<protein>
    <recommendedName>
        <fullName evidence="9">Late endosomal/lysosomal adaptor and MAPK and MTOR activator-domain-containing protein</fullName>
    </recommendedName>
</protein>
<evidence type="ECO:0000256" key="6">
    <source>
        <dbReference type="SAM" id="MobiDB-lite"/>
    </source>
</evidence>
<dbReference type="Pfam" id="PF15454">
    <property type="entry name" value="LAMTOR"/>
    <property type="match status" value="1"/>
</dbReference>
<dbReference type="GeneID" id="71981071"/>
<evidence type="ECO:0000256" key="4">
    <source>
        <dbReference type="ARBA" id="ARBA00023139"/>
    </source>
</evidence>
<dbReference type="EMBL" id="CP090163">
    <property type="protein sequence ID" value="UJO11072.1"/>
    <property type="molecule type" value="Genomic_DNA"/>
</dbReference>
<keyword evidence="8" id="KW-1185">Reference proteome</keyword>
<evidence type="ECO:0008006" key="9">
    <source>
        <dbReference type="Google" id="ProtNLM"/>
    </source>
</evidence>
<dbReference type="GO" id="GO:0016197">
    <property type="term" value="P:endosomal transport"/>
    <property type="evidence" value="ECO:0007669"/>
    <property type="project" value="InterPro"/>
</dbReference>
<keyword evidence="4" id="KW-0564">Palmitate</keyword>
<dbReference type="InterPro" id="IPR028209">
    <property type="entry name" value="LAMTOR1/MEH1"/>
</dbReference>
<feature type="region of interest" description="Disordered" evidence="6">
    <location>
        <begin position="70"/>
        <end position="102"/>
    </location>
</feature>
<name>A0A9Q8P2V6_PASFU</name>
<feature type="region of interest" description="Disordered" evidence="6">
    <location>
        <begin position="27"/>
        <end position="49"/>
    </location>
</feature>
<keyword evidence="3" id="KW-0472">Membrane</keyword>
<dbReference type="GO" id="GO:0032008">
    <property type="term" value="P:positive regulation of TOR signaling"/>
    <property type="evidence" value="ECO:0007669"/>
    <property type="project" value="InterPro"/>
</dbReference>
<evidence type="ECO:0000256" key="2">
    <source>
        <dbReference type="ARBA" id="ARBA00022707"/>
    </source>
</evidence>
<evidence type="ECO:0000256" key="1">
    <source>
        <dbReference type="ARBA" id="ARBA00004308"/>
    </source>
</evidence>
<reference evidence="7" key="2">
    <citation type="journal article" date="2022" name="Microb. Genom.">
        <title>A chromosome-scale genome assembly of the tomato pathogen Cladosporium fulvum reveals a compartmentalized genome architecture and the presence of a dispensable chromosome.</title>
        <authorList>
            <person name="Zaccaron A.Z."/>
            <person name="Chen L.H."/>
            <person name="Samaras A."/>
            <person name="Stergiopoulos I."/>
        </authorList>
    </citation>
    <scope>NUCLEOTIDE SEQUENCE</scope>
    <source>
        <strain evidence="7">Race5_Kim</strain>
    </source>
</reference>
<evidence type="ECO:0000313" key="8">
    <source>
        <dbReference type="Proteomes" id="UP000756132"/>
    </source>
</evidence>
<dbReference type="KEGG" id="ffu:CLAFUR5_01193"/>
<dbReference type="GO" id="GO:0071230">
    <property type="term" value="P:cellular response to amino acid stimulus"/>
    <property type="evidence" value="ECO:0007669"/>
    <property type="project" value="InterPro"/>
</dbReference>
<dbReference type="OrthoDB" id="5299893at2759"/>